<dbReference type="Gene3D" id="1.10.287.1700">
    <property type="match status" value="1"/>
</dbReference>
<dbReference type="GO" id="GO:0006935">
    <property type="term" value="P:chemotaxis"/>
    <property type="evidence" value="ECO:0007669"/>
    <property type="project" value="UniProtKB-KW"/>
</dbReference>
<proteinExistence type="inferred from homology"/>
<organism evidence="13 14">
    <name type="scientific">Iodidimonas nitroreducens</name>
    <dbReference type="NCBI Taxonomy" id="1236968"/>
    <lineage>
        <taxon>Bacteria</taxon>
        <taxon>Pseudomonadati</taxon>
        <taxon>Pseudomonadota</taxon>
        <taxon>Alphaproteobacteria</taxon>
        <taxon>Iodidimonadales</taxon>
        <taxon>Iodidimonadaceae</taxon>
        <taxon>Iodidimonas</taxon>
    </lineage>
</organism>
<keyword evidence="10" id="KW-1006">Bacterial flagellum protein export</keyword>
<keyword evidence="8" id="KW-0653">Protein transport</keyword>
<evidence type="ECO:0000256" key="3">
    <source>
        <dbReference type="ARBA" id="ARBA00020392"/>
    </source>
</evidence>
<evidence type="ECO:0000256" key="7">
    <source>
        <dbReference type="ARBA" id="ARBA00022795"/>
    </source>
</evidence>
<keyword evidence="7" id="KW-1005">Bacterial flagellum biogenesis</keyword>
<dbReference type="GO" id="GO:0015031">
    <property type="term" value="P:protein transport"/>
    <property type="evidence" value="ECO:0007669"/>
    <property type="project" value="UniProtKB-KW"/>
</dbReference>
<dbReference type="GO" id="GO:0009288">
    <property type="term" value="C:bacterial-type flagellum"/>
    <property type="evidence" value="ECO:0007669"/>
    <property type="project" value="InterPro"/>
</dbReference>
<comment type="caution">
    <text evidence="13">The sequence shown here is derived from an EMBL/GenBank/DDBJ whole genome shotgun (WGS) entry which is preliminary data.</text>
</comment>
<sequence length="141" mass="16008">MKGLDGMIRLSKWQLDEARKELAGVQAEMNEIDAQLAALSGQLEKEGAFEGDVLAGLSFGAFAAATFARRDALLKKRHGVEKQRNAKEDVVREAFQELKKFEILAERQALRQKEDAAKRETAMLDEMGIQRHHRDKERDKE</sequence>
<dbReference type="InterPro" id="IPR012823">
    <property type="entry name" value="Flagell_FliJ"/>
</dbReference>
<feature type="coiled-coil region" evidence="11">
    <location>
        <begin position="8"/>
        <end position="42"/>
    </location>
</feature>
<dbReference type="NCBIfam" id="TIGR02473">
    <property type="entry name" value="flagell_FliJ"/>
    <property type="match status" value="1"/>
</dbReference>
<gene>
    <name evidence="13" type="ORF">JCM17846_10820</name>
</gene>
<dbReference type="AlphaFoldDB" id="A0A5A7N7N9"/>
<keyword evidence="9" id="KW-0472">Membrane</keyword>
<keyword evidence="13" id="KW-0969">Cilium</keyword>
<keyword evidence="13" id="KW-0282">Flagellum</keyword>
<name>A0A5A7N7N9_9PROT</name>
<keyword evidence="11" id="KW-0175">Coiled coil</keyword>
<evidence type="ECO:0000256" key="4">
    <source>
        <dbReference type="ARBA" id="ARBA00022448"/>
    </source>
</evidence>
<evidence type="ECO:0000256" key="6">
    <source>
        <dbReference type="ARBA" id="ARBA00022500"/>
    </source>
</evidence>
<evidence type="ECO:0000256" key="2">
    <source>
        <dbReference type="ARBA" id="ARBA00010004"/>
    </source>
</evidence>
<feature type="region of interest" description="Disordered" evidence="12">
    <location>
        <begin position="121"/>
        <end position="141"/>
    </location>
</feature>
<evidence type="ECO:0000256" key="8">
    <source>
        <dbReference type="ARBA" id="ARBA00022927"/>
    </source>
</evidence>
<reference evidence="13 14" key="1">
    <citation type="submission" date="2019-09" db="EMBL/GenBank/DDBJ databases">
        <title>NBRP : Genome information of microbial organism related human and environment.</title>
        <authorList>
            <person name="Hattori M."/>
            <person name="Oshima K."/>
            <person name="Inaba H."/>
            <person name="Suda W."/>
            <person name="Sakamoto M."/>
            <person name="Iino T."/>
            <person name="Kitahara M."/>
            <person name="Oshida Y."/>
            <person name="Iida T."/>
            <person name="Kudo T."/>
            <person name="Itoh T."/>
            <person name="Ohkuma M."/>
        </authorList>
    </citation>
    <scope>NUCLEOTIDE SEQUENCE [LARGE SCALE GENOMIC DNA]</scope>
    <source>
        <strain evidence="13 14">Q-1</strain>
    </source>
</reference>
<protein>
    <recommendedName>
        <fullName evidence="3">Flagellar FliJ protein</fullName>
    </recommendedName>
</protein>
<comment type="subcellular location">
    <subcellularLocation>
        <location evidence="1">Cell membrane</location>
        <topology evidence="1">Peripheral membrane protein</topology>
        <orientation evidence="1">Cytoplasmic side</orientation>
    </subcellularLocation>
</comment>
<evidence type="ECO:0000256" key="12">
    <source>
        <dbReference type="SAM" id="MobiDB-lite"/>
    </source>
</evidence>
<comment type="similarity">
    <text evidence="2">Belongs to the FliJ family.</text>
</comment>
<dbReference type="InterPro" id="IPR053716">
    <property type="entry name" value="Flag_assembly_chemotaxis_eff"/>
</dbReference>
<keyword evidence="14" id="KW-1185">Reference proteome</keyword>
<keyword evidence="6" id="KW-0145">Chemotaxis</keyword>
<dbReference type="GO" id="GO:0005886">
    <property type="term" value="C:plasma membrane"/>
    <property type="evidence" value="ECO:0007669"/>
    <property type="project" value="UniProtKB-SubCell"/>
</dbReference>
<keyword evidence="13" id="KW-0966">Cell projection</keyword>
<dbReference type="RefSeq" id="WP_042082939.1">
    <property type="nucleotide sequence ID" value="NZ_BKCN01000003.1"/>
</dbReference>
<keyword evidence="4" id="KW-0813">Transport</keyword>
<evidence type="ECO:0000256" key="9">
    <source>
        <dbReference type="ARBA" id="ARBA00023136"/>
    </source>
</evidence>
<evidence type="ECO:0000256" key="10">
    <source>
        <dbReference type="ARBA" id="ARBA00023225"/>
    </source>
</evidence>
<evidence type="ECO:0000313" key="14">
    <source>
        <dbReference type="Proteomes" id="UP000324996"/>
    </source>
</evidence>
<evidence type="ECO:0000313" key="13">
    <source>
        <dbReference type="EMBL" id="GER03400.1"/>
    </source>
</evidence>
<dbReference type="Proteomes" id="UP000324996">
    <property type="component" value="Unassembled WGS sequence"/>
</dbReference>
<accession>A0A5A7N7N9</accession>
<keyword evidence="5" id="KW-1003">Cell membrane</keyword>
<evidence type="ECO:0000256" key="5">
    <source>
        <dbReference type="ARBA" id="ARBA00022475"/>
    </source>
</evidence>
<dbReference type="EMBL" id="BKCN01000003">
    <property type="protein sequence ID" value="GER03400.1"/>
    <property type="molecule type" value="Genomic_DNA"/>
</dbReference>
<evidence type="ECO:0000256" key="11">
    <source>
        <dbReference type="SAM" id="Coils"/>
    </source>
</evidence>
<dbReference type="GO" id="GO:0071973">
    <property type="term" value="P:bacterial-type flagellum-dependent cell motility"/>
    <property type="evidence" value="ECO:0007669"/>
    <property type="project" value="InterPro"/>
</dbReference>
<evidence type="ECO:0000256" key="1">
    <source>
        <dbReference type="ARBA" id="ARBA00004413"/>
    </source>
</evidence>
<dbReference type="GO" id="GO:0044781">
    <property type="term" value="P:bacterial-type flagellum organization"/>
    <property type="evidence" value="ECO:0007669"/>
    <property type="project" value="UniProtKB-KW"/>
</dbReference>